<name>A0AB35ZJ32_9BACT</name>
<organism evidence="1 2">
    <name type="scientific">Segatella copri</name>
    <dbReference type="NCBI Taxonomy" id="165179"/>
    <lineage>
        <taxon>Bacteria</taxon>
        <taxon>Pseudomonadati</taxon>
        <taxon>Bacteroidota</taxon>
        <taxon>Bacteroidia</taxon>
        <taxon>Bacteroidales</taxon>
        <taxon>Prevotellaceae</taxon>
        <taxon>Segatella</taxon>
    </lineage>
</organism>
<accession>A0AB35ZJ32</accession>
<dbReference type="AlphaFoldDB" id="A0AB35ZJ32"/>
<dbReference type="Proteomes" id="UP000390763">
    <property type="component" value="Unassembled WGS sequence"/>
</dbReference>
<proteinExistence type="predicted"/>
<dbReference type="RefSeq" id="WP_153088535.1">
    <property type="nucleotide sequence ID" value="NZ_VZAJ01000053.1"/>
</dbReference>
<evidence type="ECO:0000313" key="1">
    <source>
        <dbReference type="EMBL" id="MQO04741.1"/>
    </source>
</evidence>
<comment type="caution">
    <text evidence="1">The sequence shown here is derived from an EMBL/GenBank/DDBJ whole genome shotgun (WGS) entry which is preliminary data.</text>
</comment>
<evidence type="ECO:0000313" key="2">
    <source>
        <dbReference type="Proteomes" id="UP000390763"/>
    </source>
</evidence>
<protein>
    <submittedName>
        <fullName evidence="1">Uncharacterized protein</fullName>
    </submittedName>
</protein>
<reference evidence="2" key="1">
    <citation type="submission" date="2019-09" db="EMBL/GenBank/DDBJ databases">
        <title>Distinct polysaccharide growth profiles of human intestinal Prevotella copri isolates.</title>
        <authorList>
            <person name="Fehlner-Peach H."/>
            <person name="Magnabosco C."/>
            <person name="Raghavan V."/>
            <person name="Scher J.U."/>
            <person name="Tett A."/>
            <person name="Cox L.M."/>
            <person name="Gottsegen C."/>
            <person name="Watters A."/>
            <person name="Wiltshire- Gordon J.D."/>
            <person name="Segata N."/>
            <person name="Bonneau R."/>
            <person name="Littman D.R."/>
        </authorList>
    </citation>
    <scope>NUCLEOTIDE SEQUENCE [LARGE SCALE GENOMIC DNA]</scope>
    <source>
        <strain evidence="2">iAK279</strain>
    </source>
</reference>
<sequence>MADFNYPEKYEIEEVCRNFVKRRFLNQFMQERGIFAVNASNDDISAILSNCILDSNAIEDIRMNAFQESNKNSLSGFTITSSQADFSVKDIYERARDNDKILMSKGYSLGVLTKETRDNTVGYKGQIDYEIRRPGRIQFIDKEKSQCQFFLFGRDKGEWQVEVDGTRTQDGKEVQKLFSKLIDKEKTQLHVLNFDNLKDLQTIEFFDQVIEKGLSKVWRFQDVVGLTFRRGRDEEEEELEKNNDKTSSSPTLTGIRQAVLEGGHLREDAFVKQFEEQGCIFSSMTLEYSNTETPEIIHVRAEFKGNPKIFEVSVVESFENVGVEGKKVPSPLPVKRNLQIRSEIWNNSREIYKELMLK</sequence>
<gene>
    <name evidence="1" type="ORF">F7D62_11635</name>
</gene>
<dbReference type="EMBL" id="VZBT01000085">
    <property type="protein sequence ID" value="MQO04741.1"/>
    <property type="molecule type" value="Genomic_DNA"/>
</dbReference>